<dbReference type="OrthoDB" id="5911at2"/>
<dbReference type="CDD" id="cd22533">
    <property type="entry name" value="KH-II_YlqC-like"/>
    <property type="match status" value="1"/>
</dbReference>
<dbReference type="SUPFAM" id="SSF54814">
    <property type="entry name" value="Prokaryotic type KH domain (KH-domain type II)"/>
    <property type="match status" value="1"/>
</dbReference>
<organism evidence="4 5">
    <name type="scientific">Thermanaerovibrio velox DSM 12556</name>
    <dbReference type="NCBI Taxonomy" id="926567"/>
    <lineage>
        <taxon>Bacteria</taxon>
        <taxon>Thermotogati</taxon>
        <taxon>Synergistota</taxon>
        <taxon>Synergistia</taxon>
        <taxon>Synergistales</taxon>
        <taxon>Synergistaceae</taxon>
        <taxon>Thermanaerovibrio</taxon>
    </lineage>
</organism>
<keyword evidence="5" id="KW-1185">Reference proteome</keyword>
<dbReference type="GO" id="GO:0005737">
    <property type="term" value="C:cytoplasm"/>
    <property type="evidence" value="ECO:0007669"/>
    <property type="project" value="UniProtKB-SubCell"/>
</dbReference>
<keyword evidence="2 3" id="KW-0694">RNA-binding</keyword>
<dbReference type="STRING" id="926567.TheveDRAFT_0329"/>
<evidence type="ECO:0000256" key="2">
    <source>
        <dbReference type="ARBA" id="ARBA00022884"/>
    </source>
</evidence>
<evidence type="ECO:0000256" key="1">
    <source>
        <dbReference type="ARBA" id="ARBA00022490"/>
    </source>
</evidence>
<evidence type="ECO:0000256" key="3">
    <source>
        <dbReference type="HAMAP-Rule" id="MF_00088"/>
    </source>
</evidence>
<dbReference type="GO" id="GO:0071555">
    <property type="term" value="P:cell wall organization"/>
    <property type="evidence" value="ECO:0007669"/>
    <property type="project" value="UniProtKB-KW"/>
</dbReference>
<dbReference type="Proteomes" id="UP000005730">
    <property type="component" value="Chromosome"/>
</dbReference>
<name>H0UP86_9BACT</name>
<comment type="function">
    <text evidence="3">A probable RNA chaperone. Forms a complex with KhpB which binds to cellular RNA and controls its expression. Plays a role in peptidoglycan (PG) homeostasis and cell length regulation.</text>
</comment>
<dbReference type="Pfam" id="PF13083">
    <property type="entry name" value="KH_KhpA-B"/>
    <property type="match status" value="1"/>
</dbReference>
<dbReference type="PANTHER" id="PTHR34654">
    <property type="entry name" value="UPF0109 PROTEIN SCO5592"/>
    <property type="match status" value="1"/>
</dbReference>
<dbReference type="GO" id="GO:0008360">
    <property type="term" value="P:regulation of cell shape"/>
    <property type="evidence" value="ECO:0007669"/>
    <property type="project" value="UniProtKB-KW"/>
</dbReference>
<dbReference type="InterPro" id="IPR020627">
    <property type="entry name" value="KhpA"/>
</dbReference>
<dbReference type="PANTHER" id="PTHR34654:SF1">
    <property type="entry name" value="RNA-BINDING PROTEIN KHPA"/>
    <property type="match status" value="1"/>
</dbReference>
<dbReference type="GO" id="GO:0009252">
    <property type="term" value="P:peptidoglycan biosynthetic process"/>
    <property type="evidence" value="ECO:0007669"/>
    <property type="project" value="UniProtKB-UniRule"/>
</dbReference>
<dbReference type="eggNOG" id="COG1837">
    <property type="taxonomic scope" value="Bacteria"/>
</dbReference>
<dbReference type="PROSITE" id="PS50084">
    <property type="entry name" value="KH_TYPE_1"/>
    <property type="match status" value="1"/>
</dbReference>
<proteinExistence type="inferred from homology"/>
<dbReference type="InterPro" id="IPR015946">
    <property type="entry name" value="KH_dom-like_a/b"/>
</dbReference>
<evidence type="ECO:0000313" key="5">
    <source>
        <dbReference type="Proteomes" id="UP000005730"/>
    </source>
</evidence>
<dbReference type="GO" id="GO:0003723">
    <property type="term" value="F:RNA binding"/>
    <property type="evidence" value="ECO:0007669"/>
    <property type="project" value="UniProtKB-UniRule"/>
</dbReference>
<protein>
    <recommendedName>
        <fullName evidence="3">RNA-binding protein KhpA</fullName>
    </recommendedName>
    <alternativeName>
        <fullName evidence="3">KH-domain protein A</fullName>
    </alternativeName>
</protein>
<keyword evidence="3" id="KW-0133">Cell shape</keyword>
<comment type="similarity">
    <text evidence="3">Belongs to the KhpA RNA-binding protein family.</text>
</comment>
<dbReference type="AlphaFoldDB" id="H0UP86"/>
<reference evidence="4 5" key="1">
    <citation type="submission" date="2011-10" db="EMBL/GenBank/DDBJ databases">
        <title>The Noncontiguous Finished genome of Thermanaerovibrio velox DSM 12556.</title>
        <authorList>
            <consortium name="US DOE Joint Genome Institute (JGI-PGF)"/>
            <person name="Lucas S."/>
            <person name="Copeland A."/>
            <person name="Lapidus A."/>
            <person name="Glavina del Rio T."/>
            <person name="Dalin E."/>
            <person name="Tice H."/>
            <person name="Bruce D."/>
            <person name="Goodwin L."/>
            <person name="Pitluck S."/>
            <person name="Peters L."/>
            <person name="Mikhailova N."/>
            <person name="Teshima H."/>
            <person name="Kyrpides N."/>
            <person name="Mavromatis K."/>
            <person name="Ivanova N."/>
            <person name="Markowitz V."/>
            <person name="Cheng J.-F."/>
            <person name="Hugenholtz P."/>
            <person name="Woyke T."/>
            <person name="Wu D."/>
            <person name="Spring S."/>
            <person name="Brambilla E.-M."/>
            <person name="Klenk H.-P."/>
            <person name="Eisen J.A."/>
        </authorList>
    </citation>
    <scope>NUCLEOTIDE SEQUENCE [LARGE SCALE GENOMIC DNA]</scope>
    <source>
        <strain evidence="4 5">DSM 12556</strain>
    </source>
</reference>
<keyword evidence="1 3" id="KW-0963">Cytoplasm</keyword>
<keyword evidence="3" id="KW-0961">Cell wall biogenesis/degradation</keyword>
<accession>H0UP86</accession>
<dbReference type="HAMAP" id="MF_00088">
    <property type="entry name" value="KhpA"/>
    <property type="match status" value="1"/>
</dbReference>
<gene>
    <name evidence="3" type="primary">khpA</name>
    <name evidence="4" type="ORF">TheveDRAFT_0329</name>
</gene>
<comment type="subcellular location">
    <subcellularLocation>
        <location evidence="3">Cytoplasm</location>
    </subcellularLocation>
</comment>
<dbReference type="InterPro" id="IPR009019">
    <property type="entry name" value="KH_sf_prok-type"/>
</dbReference>
<dbReference type="Gene3D" id="3.30.300.20">
    <property type="match status" value="1"/>
</dbReference>
<dbReference type="EMBL" id="CM001377">
    <property type="protein sequence ID" value="EHM09499.1"/>
    <property type="molecule type" value="Genomic_DNA"/>
</dbReference>
<comment type="subunit">
    <text evidence="3">Forms a complex with KhpB.</text>
</comment>
<dbReference type="HOGENOM" id="CLU_132074_1_1_0"/>
<dbReference type="RefSeq" id="WP_006582993.1">
    <property type="nucleotide sequence ID" value="NZ_CM001377.1"/>
</dbReference>
<sequence length="90" mass="9568">MPDYAALVEGIVKGLVDLPDCVRVSEVRNGSGSVLVTVKVAEQDMGRVIGRRGSTINAIRLVAKAAAVKAKERVDVEVDEEEGPVHGEEL</sequence>
<keyword evidence="3" id="KW-0143">Chaperone</keyword>
<evidence type="ECO:0000313" key="4">
    <source>
        <dbReference type="EMBL" id="EHM09499.1"/>
    </source>
</evidence>